<proteinExistence type="predicted"/>
<evidence type="ECO:0000313" key="3">
    <source>
        <dbReference type="Proteomes" id="UP001348492"/>
    </source>
</evidence>
<dbReference type="SUPFAM" id="SSF56281">
    <property type="entry name" value="Metallo-hydrolase/oxidoreductase"/>
    <property type="match status" value="1"/>
</dbReference>
<dbReference type="SMART" id="SM00849">
    <property type="entry name" value="Lactamase_B"/>
    <property type="match status" value="1"/>
</dbReference>
<dbReference type="Pfam" id="PF00753">
    <property type="entry name" value="Lactamase_B"/>
    <property type="match status" value="1"/>
</dbReference>
<dbReference type="InterPro" id="IPR052159">
    <property type="entry name" value="Competence_DNA_uptake"/>
</dbReference>
<dbReference type="Gene3D" id="3.60.15.10">
    <property type="entry name" value="Ribonuclease Z/Hydroxyacylglutathione hydrolase-like"/>
    <property type="match status" value="1"/>
</dbReference>
<dbReference type="InterPro" id="IPR036866">
    <property type="entry name" value="RibonucZ/Hydroxyglut_hydro"/>
</dbReference>
<organism evidence="2 3">
    <name type="scientific">Terrisporobacter glycolicus ATCC 14880 = DSM 1288</name>
    <dbReference type="NCBI Taxonomy" id="1121315"/>
    <lineage>
        <taxon>Bacteria</taxon>
        <taxon>Bacillati</taxon>
        <taxon>Bacillota</taxon>
        <taxon>Clostridia</taxon>
        <taxon>Peptostreptococcales</taxon>
        <taxon>Peptostreptococcaceae</taxon>
        <taxon>Terrisporobacter</taxon>
    </lineage>
</organism>
<protein>
    <submittedName>
        <fullName evidence="2">ComE operon protein 3</fullName>
    </submittedName>
</protein>
<dbReference type="PANTHER" id="PTHR30619:SF1">
    <property type="entry name" value="RECOMBINATION PROTEIN 2"/>
    <property type="match status" value="1"/>
</dbReference>
<dbReference type="EMBL" id="CP117523">
    <property type="protein sequence ID" value="WWD84848.1"/>
    <property type="molecule type" value="Genomic_DNA"/>
</dbReference>
<feature type="domain" description="Metallo-beta-lactamase" evidence="1">
    <location>
        <begin position="41"/>
        <end position="235"/>
    </location>
</feature>
<evidence type="ECO:0000313" key="2">
    <source>
        <dbReference type="EMBL" id="WWD84848.1"/>
    </source>
</evidence>
<dbReference type="Proteomes" id="UP001348492">
    <property type="component" value="Chromosome"/>
</dbReference>
<sequence>MGGFIFDKKIKCMIIALLLTLCCGCDRYKDFLSVHIIDVGQGDCILIKTPQNQNILVDGGDDNTYKIIKTYLKLNKVNNLDIIIATHLDKDHIGSLDEIINNFDVKKVYTPNQKDDSSHYYDLVNACKNKKLKINHLSKGDSVKINSTTFLNVLSPSYIQDNNNQNSIVFNLEYKNMDFLFTGDCEETNEIEMTNSFELGDVDFLKVAHHGSSSSSIDSFVKEVSPSIAAISCGYKNQYGHPHKSTLDTLEKYGAKTIRTDVNGDLIFYSDGYKIFTSKNYK</sequence>
<dbReference type="CDD" id="cd07731">
    <property type="entry name" value="ComA-like_MBL-fold"/>
    <property type="match status" value="1"/>
</dbReference>
<dbReference type="InterPro" id="IPR035681">
    <property type="entry name" value="ComA-like_MBL"/>
</dbReference>
<evidence type="ECO:0000259" key="1">
    <source>
        <dbReference type="SMART" id="SM00849"/>
    </source>
</evidence>
<dbReference type="InterPro" id="IPR001279">
    <property type="entry name" value="Metallo-B-lactamas"/>
</dbReference>
<dbReference type="PANTHER" id="PTHR30619">
    <property type="entry name" value="DNA INTERNALIZATION/COMPETENCE PROTEIN COMEC/REC2"/>
    <property type="match status" value="1"/>
</dbReference>
<name>A0ABZ2EZ21_9FIRM</name>
<keyword evidence="3" id="KW-1185">Reference proteome</keyword>
<gene>
    <name evidence="2" type="primary">comEC</name>
    <name evidence="2" type="ORF">TEGL_32920</name>
</gene>
<accession>A0ABZ2EZ21</accession>
<reference evidence="2 3" key="1">
    <citation type="journal article" date="2023" name="PLoS ONE">
        <title>Genome-based metabolic and phylogenomic analysis of three Terrisporobacter species.</title>
        <authorList>
            <person name="Boer T."/>
            <person name="Bengelsdorf F.R."/>
            <person name="Bomeke M."/>
            <person name="Daniel R."/>
            <person name="Poehlein A."/>
        </authorList>
    </citation>
    <scope>NUCLEOTIDE SEQUENCE [LARGE SCALE GENOMIC DNA]</scope>
    <source>
        <strain evidence="2 3">DSM 1288</strain>
    </source>
</reference>